<evidence type="ECO:0000259" key="3">
    <source>
        <dbReference type="PROSITE" id="PS51127"/>
    </source>
</evidence>
<dbReference type="PROSITE" id="PS51127">
    <property type="entry name" value="BIG1"/>
    <property type="match status" value="3"/>
</dbReference>
<evidence type="ECO:0000313" key="4">
    <source>
        <dbReference type="EMBL" id="NGZ86508.1"/>
    </source>
</evidence>
<dbReference type="SUPFAM" id="SSF49373">
    <property type="entry name" value="Invasin/intimin cell-adhesion fragments"/>
    <property type="match status" value="4"/>
</dbReference>
<dbReference type="Proteomes" id="UP000666369">
    <property type="component" value="Unassembled WGS sequence"/>
</dbReference>
<gene>
    <name evidence="4" type="ORF">GW587_19880</name>
</gene>
<sequence length="970" mass="95926">MFRNKQPQRWVNYVASAALAAVFAAALAACGGGGGGSSGSCTVIDPTRDASLPGCGTGTTPPASAAPTLTLAMTDAAGAATNTIAADRPATLVVTLKTAANAVAANVLVSFSSTDKSATFFPAAATALTDGAGVARITLPVGTVSGAFTVTASATLDSKTASASVNYVINLPPAASNGLTLVLNDLNGAATTAITPAKPGSLAATVRDSSGAAVANTLVTFTTTDRTAVLVPAIGTALSNAQGVAQVALPAGSQPGGFTATASASVGGKATIASTNYLVTLPTGPTTPVPTLTLTLLNGSGGATSSIAPDRPGTLLATVKDGAGTAVANALVTFATNDKTGALTPATGSALTNASGQATAALGAGAATSGYTASASVSVGGASLNATVNYAVTLPTLTLSAPVVNPTTLAAGGTAGLTVTVLSGGVPYTPAQQVSFSSPCTLNGKASITSPVTTVSGVASTSYTDLGCGGVDPITASTSYNGITSTSSANLTVQLATAGQLVFVSALPQNIALKGTGGAGRQESSTVTFKVLDRNGNPVSGQAVNFALDTSAGGLSLNPASATTGAGGLVTTTVASGTVNTPVRVTATLPGTTLSTLSDQLVVSTGVPEQNSFTLSAVTRNVEGGQFNGCPAPSGTIITARLSDHFHNPAPDGTAVSFTAEAGTIDASCLTGLVNTTLTDGTVITQKGTPGECTVRYCAGNPRPADNRVTILAYALGEESFVDANGNNRYEAGETFTDLGEPFRNDRAVTDVNANGGDDAWTSGNAARVSGEPFIDSNGNGAWNPTGNGVYNGVLQTVPNIGNGNTVHVRQSLVLALSNSASTISLLEQSPVTGLALSSCTNGTTFVNESKTFHFAIRDNNPTVFANNRRSAHLGDPLWLFDRPGNPLPAGSKITFRTSNGILGSLAELTVPNTIDADSSAWVYTVQLVSDAFQSSGSLLCTNNISSGALTITVTTPNGVVSSASFPVTD</sequence>
<accession>A0ABX0FPF6</accession>
<feature type="domain" description="Big-1" evidence="3">
    <location>
        <begin position="293"/>
        <end position="391"/>
    </location>
</feature>
<keyword evidence="2" id="KW-0732">Signal</keyword>
<organism evidence="4 5">
    <name type="scientific">Duganella aceris</name>
    <dbReference type="NCBI Taxonomy" id="2703883"/>
    <lineage>
        <taxon>Bacteria</taxon>
        <taxon>Pseudomonadati</taxon>
        <taxon>Pseudomonadota</taxon>
        <taxon>Betaproteobacteria</taxon>
        <taxon>Burkholderiales</taxon>
        <taxon>Oxalobacteraceae</taxon>
        <taxon>Telluria group</taxon>
        <taxon>Duganella</taxon>
    </lineage>
</organism>
<feature type="chain" id="PRO_5046521334" description="Big-1 domain-containing protein" evidence="2">
    <location>
        <begin position="29"/>
        <end position="970"/>
    </location>
</feature>
<comment type="similarity">
    <text evidence="1">Belongs to the intimin/invasin family.</text>
</comment>
<dbReference type="Gene3D" id="2.60.40.10">
    <property type="entry name" value="Immunoglobulins"/>
    <property type="match status" value="4"/>
</dbReference>
<evidence type="ECO:0000313" key="5">
    <source>
        <dbReference type="Proteomes" id="UP000666369"/>
    </source>
</evidence>
<dbReference type="EMBL" id="JAADJT010000009">
    <property type="protein sequence ID" value="NGZ86508.1"/>
    <property type="molecule type" value="Genomic_DNA"/>
</dbReference>
<feature type="domain" description="Big-1" evidence="3">
    <location>
        <begin position="506"/>
        <end position="602"/>
    </location>
</feature>
<keyword evidence="5" id="KW-1185">Reference proteome</keyword>
<reference evidence="4 5" key="1">
    <citation type="submission" date="2020-01" db="EMBL/GenBank/DDBJ databases">
        <authorList>
            <person name="Lee S.D."/>
        </authorList>
    </citation>
    <scope>NUCLEOTIDE SEQUENCE [LARGE SCALE GENOMIC DNA]</scope>
    <source>
        <strain evidence="4 5">SAP-35</strain>
    </source>
</reference>
<comment type="caution">
    <text evidence="4">The sequence shown here is derived from an EMBL/GenBank/DDBJ whole genome shotgun (WGS) entry which is preliminary data.</text>
</comment>
<dbReference type="InterPro" id="IPR013783">
    <property type="entry name" value="Ig-like_fold"/>
</dbReference>
<dbReference type="SMART" id="SM00634">
    <property type="entry name" value="BID_1"/>
    <property type="match status" value="4"/>
</dbReference>
<dbReference type="Pfam" id="PF02369">
    <property type="entry name" value="Big_1"/>
    <property type="match status" value="1"/>
</dbReference>
<name>A0ABX0FPF6_9BURK</name>
<dbReference type="InterPro" id="IPR003344">
    <property type="entry name" value="Big_1_dom"/>
</dbReference>
<reference evidence="5" key="2">
    <citation type="submission" date="2023-07" db="EMBL/GenBank/DDBJ databases">
        <title>Duganella aceri sp. nov., isolated from tree sap.</title>
        <authorList>
            <person name="Kim I.S."/>
        </authorList>
    </citation>
    <scope>NUCLEOTIDE SEQUENCE [LARGE SCALE GENOMIC DNA]</scope>
    <source>
        <strain evidence="5">SAP-35</strain>
    </source>
</reference>
<feature type="signal peptide" evidence="2">
    <location>
        <begin position="1"/>
        <end position="28"/>
    </location>
</feature>
<dbReference type="RefSeq" id="WP_166106353.1">
    <property type="nucleotide sequence ID" value="NZ_JAADJT010000009.1"/>
</dbReference>
<proteinExistence type="inferred from homology"/>
<feature type="domain" description="Big-1" evidence="3">
    <location>
        <begin position="73"/>
        <end position="168"/>
    </location>
</feature>
<protein>
    <recommendedName>
        <fullName evidence="3">Big-1 domain-containing protein</fullName>
    </recommendedName>
</protein>
<dbReference type="PROSITE" id="PS51257">
    <property type="entry name" value="PROKAR_LIPOPROTEIN"/>
    <property type="match status" value="1"/>
</dbReference>
<dbReference type="InterPro" id="IPR008964">
    <property type="entry name" value="Invasin/intimin_cell_adhesion"/>
</dbReference>
<evidence type="ECO:0000256" key="2">
    <source>
        <dbReference type="SAM" id="SignalP"/>
    </source>
</evidence>
<evidence type="ECO:0000256" key="1">
    <source>
        <dbReference type="ARBA" id="ARBA00010116"/>
    </source>
</evidence>